<dbReference type="PANTHER" id="PTHR33393:SF12">
    <property type="entry name" value="CAPSULE BIOSYNTHESIS PROTEIN CAPA"/>
    <property type="match status" value="1"/>
</dbReference>
<accession>A0A0M2SRU6</accession>
<protein>
    <submittedName>
        <fullName evidence="3">Capsular biosynthesis protein</fullName>
    </submittedName>
</protein>
<organism evidence="3 4">
    <name type="scientific">Mesobacillus campisalis</name>
    <dbReference type="NCBI Taxonomy" id="1408103"/>
    <lineage>
        <taxon>Bacteria</taxon>
        <taxon>Bacillati</taxon>
        <taxon>Bacillota</taxon>
        <taxon>Bacilli</taxon>
        <taxon>Bacillales</taxon>
        <taxon>Bacillaceae</taxon>
        <taxon>Mesobacillus</taxon>
    </lineage>
</organism>
<dbReference type="EMBL" id="LAYY01000015">
    <property type="protein sequence ID" value="KKK37309.1"/>
    <property type="molecule type" value="Genomic_DNA"/>
</dbReference>
<evidence type="ECO:0000313" key="3">
    <source>
        <dbReference type="EMBL" id="KKK37309.1"/>
    </source>
</evidence>
<dbReference type="OrthoDB" id="9810906at2"/>
<keyword evidence="4" id="KW-1185">Reference proteome</keyword>
<dbReference type="RefSeq" id="WP_046524402.1">
    <property type="nucleotide sequence ID" value="NZ_LAYY01000015.1"/>
</dbReference>
<dbReference type="InterPro" id="IPR019079">
    <property type="entry name" value="Capsule_synth_CapA"/>
</dbReference>
<evidence type="ECO:0000313" key="4">
    <source>
        <dbReference type="Proteomes" id="UP000034166"/>
    </source>
</evidence>
<dbReference type="SMART" id="SM00854">
    <property type="entry name" value="PGA_cap"/>
    <property type="match status" value="1"/>
</dbReference>
<proteinExistence type="inferred from homology"/>
<dbReference type="Proteomes" id="UP000034166">
    <property type="component" value="Unassembled WGS sequence"/>
</dbReference>
<evidence type="ECO:0000259" key="2">
    <source>
        <dbReference type="SMART" id="SM00854"/>
    </source>
</evidence>
<dbReference type="SUPFAM" id="SSF56300">
    <property type="entry name" value="Metallo-dependent phosphatases"/>
    <property type="match status" value="1"/>
</dbReference>
<comment type="similarity">
    <text evidence="1">Belongs to the CapA family.</text>
</comment>
<dbReference type="PATRIC" id="fig|1408103.3.peg.3142"/>
<reference evidence="3 4" key="1">
    <citation type="submission" date="2015-04" db="EMBL/GenBank/DDBJ databases">
        <title>Taxonomic description and genome sequence of Bacillus campisalis sp. nov., a novel member of the genus Bacillus isolated from solar saltern.</title>
        <authorList>
            <person name="Mathan Kumar R."/>
            <person name="Kaur G."/>
            <person name="Kumar A."/>
            <person name="Singh N.K."/>
            <person name="Kaur N."/>
            <person name="Kumar N."/>
            <person name="Mayilraj S."/>
        </authorList>
    </citation>
    <scope>NUCLEOTIDE SEQUENCE [LARGE SCALE GENOMIC DNA]</scope>
    <source>
        <strain evidence="3 4">SA2-6</strain>
    </source>
</reference>
<dbReference type="InterPro" id="IPR029052">
    <property type="entry name" value="Metallo-depent_PP-like"/>
</dbReference>
<feature type="domain" description="Capsule synthesis protein CapA" evidence="2">
    <location>
        <begin position="60"/>
        <end position="305"/>
    </location>
</feature>
<comment type="caution">
    <text evidence="3">The sequence shown here is derived from an EMBL/GenBank/DDBJ whole genome shotgun (WGS) entry which is preliminary data.</text>
</comment>
<dbReference type="Pfam" id="PF09587">
    <property type="entry name" value="PGA_cap"/>
    <property type="match status" value="1"/>
</dbReference>
<evidence type="ECO:0000256" key="1">
    <source>
        <dbReference type="ARBA" id="ARBA00005662"/>
    </source>
</evidence>
<name>A0A0M2SRU6_9BACI</name>
<dbReference type="InterPro" id="IPR052169">
    <property type="entry name" value="CW_Biosynth-Accessory"/>
</dbReference>
<dbReference type="CDD" id="cd07381">
    <property type="entry name" value="MPP_CapA"/>
    <property type="match status" value="1"/>
</dbReference>
<dbReference type="Gene3D" id="3.60.21.10">
    <property type="match status" value="1"/>
</dbReference>
<gene>
    <name evidence="3" type="ORF">WQ57_13965</name>
</gene>
<dbReference type="PANTHER" id="PTHR33393">
    <property type="entry name" value="POLYGLUTAMINE SYNTHESIS ACCESSORY PROTEIN RV0574C-RELATED"/>
    <property type="match status" value="1"/>
</dbReference>
<dbReference type="AlphaFoldDB" id="A0A0M2SRU6"/>
<sequence length="382" mass="42157">MKINRLMPLLTIIVLMLLGAGFFVYQQQTEVEKAAKPMVLSSHNERSCSVEGKTFKQKLTIAAIGDILIHDRVYEDARTAEGFDFKPMLAAVKDELEKPDLLLANQETILGGVEMGLSSYPSFNSPHEVGDALIDAGVDIVSTANNHTLDRGEKGAQNSISYLTAAGLPYVGSFKDEEDKKRLRILDKNGISIAYLSYTYGTNGIPVPEGKDYLVNLIDKAAMEEEVHRAKKEADVVVMSIHWGNEYQRHPDEIQKELAQFLVNEGVDVVFGHHPHVLQPMEWLTAEDGSKSLVVYSLGNFLSGQVWDYKDIGGMASVEVIKTVTPRGTSVELANPAFYPTFVASNGQRNYRVVPLKDAGSHGLKDAGAKYTEIAEHMKIED</sequence>